<dbReference type="InterPro" id="IPR003673">
    <property type="entry name" value="CoA-Trfase_fam_III"/>
</dbReference>
<dbReference type="RefSeq" id="WP_023853469.1">
    <property type="nucleotide sequence ID" value="NZ_CFXW01000108.1"/>
</dbReference>
<evidence type="ECO:0000256" key="1">
    <source>
        <dbReference type="ARBA" id="ARBA00022679"/>
    </source>
</evidence>
<reference evidence="2 3" key="1">
    <citation type="submission" date="2018-06" db="EMBL/GenBank/DDBJ databases">
        <authorList>
            <consortium name="Pathogen Informatics"/>
            <person name="Doyle S."/>
        </authorList>
    </citation>
    <scope>NUCLEOTIDE SEQUENCE [LARGE SCALE GENOMIC DNA]</scope>
    <source>
        <strain evidence="2 3">NCTC10911</strain>
    </source>
</reference>
<dbReference type="EC" id="2.8.3.16" evidence="2"/>
<dbReference type="Pfam" id="PF02515">
    <property type="entry name" value="CoA_transf_3"/>
    <property type="match status" value="1"/>
</dbReference>
<organism evidence="2 3">
    <name type="scientific">Bordetella pertussis</name>
    <dbReference type="NCBI Taxonomy" id="520"/>
    <lineage>
        <taxon>Bacteria</taxon>
        <taxon>Pseudomonadati</taxon>
        <taxon>Pseudomonadota</taxon>
        <taxon>Betaproteobacteria</taxon>
        <taxon>Burkholderiales</taxon>
        <taxon>Alcaligenaceae</taxon>
        <taxon>Bordetella</taxon>
    </lineage>
</organism>
<dbReference type="InterPro" id="IPR023606">
    <property type="entry name" value="CoA-Trfase_III_dom_1_sf"/>
</dbReference>
<keyword evidence="1 2" id="KW-0808">Transferase</keyword>
<dbReference type="InterPro" id="IPR050483">
    <property type="entry name" value="CoA-transferase_III_domain"/>
</dbReference>
<name>A0A0E8C5J3_BORPT</name>
<gene>
    <name evidence="2" type="primary">frc_3</name>
    <name evidence="2" type="ORF">NCTC10911_00306</name>
</gene>
<proteinExistence type="predicted"/>
<dbReference type="EMBL" id="UFTT01000002">
    <property type="protein sequence ID" value="SUV63311.1"/>
    <property type="molecule type" value="Genomic_DNA"/>
</dbReference>
<dbReference type="GO" id="GO:0033608">
    <property type="term" value="F:formyl-CoA transferase activity"/>
    <property type="evidence" value="ECO:0007669"/>
    <property type="project" value="UniProtKB-EC"/>
</dbReference>
<dbReference type="AlphaFoldDB" id="A0A0E8C5J3"/>
<dbReference type="SUPFAM" id="SSF89796">
    <property type="entry name" value="CoA-transferase family III (CaiB/BaiF)"/>
    <property type="match status" value="1"/>
</dbReference>
<dbReference type="PANTHER" id="PTHR48207">
    <property type="entry name" value="SUCCINATE--HYDROXYMETHYLGLUTARATE COA-TRANSFERASE"/>
    <property type="match status" value="1"/>
</dbReference>
<dbReference type="Proteomes" id="UP000255014">
    <property type="component" value="Unassembled WGS sequence"/>
</dbReference>
<accession>A0A0E8C5J3</accession>
<protein>
    <submittedName>
        <fullName evidence="2">Formyl-coenzyme A transferase</fullName>
        <ecNumber evidence="2">2.8.3.16</ecNumber>
    </submittedName>
</protein>
<evidence type="ECO:0000313" key="3">
    <source>
        <dbReference type="Proteomes" id="UP000255014"/>
    </source>
</evidence>
<sequence length="299" mass="33375">MRALNPGIIYCGAFGFGQAGPYADRPAYDDLMQAAVGMPILQSRKTGPPQYVAAAFADRVVGMAASNAVAMALYRRERNGHGQAVEVPMFETFAHFVLGDHLYGHTFVPPLDDWGYARLMSPERKPYRTQDGYVGVSVFSDKQWQRFFHVAGHPEMAVDPRYESLSARMNHVEELFEFQARTLETRTTREWLDALTEADVPVARMNTPATLVDDEHMQAVGFFAEQDHPSEGRLRMLGIAQTWSETQPRDRHPAPRLGEHTSEILQEYGLSPAEIDRALCDGGACGLISESDLEERNVG</sequence>
<dbReference type="Gene3D" id="3.40.50.10540">
    <property type="entry name" value="Crotonobetainyl-coa:carnitine coa-transferase, domain 1"/>
    <property type="match status" value="1"/>
</dbReference>
<dbReference type="PANTHER" id="PTHR48207:SF4">
    <property type="entry name" value="BLL6097 PROTEIN"/>
    <property type="match status" value="1"/>
</dbReference>
<evidence type="ECO:0000313" key="2">
    <source>
        <dbReference type="EMBL" id="SUV63311.1"/>
    </source>
</evidence>